<dbReference type="InterPro" id="IPR020023">
    <property type="entry name" value="PseG"/>
</dbReference>
<sequence length="503" mass="56720">MKIAIRVDVSFNMGSGHFMRCLTLAEHLKVQGAFVVFISHHISETYTDMLEEKGFEFRRLDYKSKPLEVDEITHASWLGGSQHEDAKATSSVLSGEKWNWIIVDHYALDYRWESELRSSTEKIMVIDDLADRTHDCDLLLDQNLYSDMNQRYEGKILGSCRVLLGPRYALLRKQFQEARSNLQKRSDKVERVLIFFGGIDAEDYTSIAISALATISNPVFEVDVVIGSQHPNKSKIIEECSKLGYCCHVQTDNMATLIANADIAIGAGGSTIWERCALGLPTITFSVANNQKKPTNDAAQAGVIYAPEINSKLFDEIKLHFMALVGNPLLRKNLSSLGMQLVDAKGAGRVASIMCPLGIVLEEAEQKDMQSVYEWRNHSSIREVSRNSSPIEWQEHKKWFKGLLSKKNAKLLIGRLNKKDVGVIRFDFDGCRAEISIYLVPEMQNAGMGSNLLKTAENWLKSRHPEIDQIDAEVIATNGRSKHFFTNNGYTHASSTYFKRMKL</sequence>
<dbReference type="Gene3D" id="3.40.50.11190">
    <property type="match status" value="1"/>
</dbReference>
<reference evidence="4 5" key="1">
    <citation type="submission" date="2016-07" db="EMBL/GenBank/DDBJ databases">
        <title>Draft Genome Sequence of Methylophaga muralis Bur 1.</title>
        <authorList>
            <person name="Vasilenko O.V."/>
            <person name="Doronina N.V."/>
            <person name="Shmareva M.N."/>
            <person name="Tarlachkov S.V."/>
            <person name="Mustakhimov I."/>
            <person name="Trotsenko Y.A."/>
        </authorList>
    </citation>
    <scope>NUCLEOTIDE SEQUENCE [LARGE SCALE GENOMIC DNA]</scope>
    <source>
        <strain evidence="4 5">Bur 1</strain>
    </source>
</reference>
<keyword evidence="5" id="KW-1185">Reference proteome</keyword>
<dbReference type="PROSITE" id="PS51186">
    <property type="entry name" value="GNAT"/>
    <property type="match status" value="1"/>
</dbReference>
<dbReference type="Pfam" id="PF00583">
    <property type="entry name" value="Acetyltransf_1"/>
    <property type="match status" value="1"/>
</dbReference>
<dbReference type="EC" id="3.6.1.57" evidence="4"/>
<evidence type="ECO:0000259" key="3">
    <source>
        <dbReference type="PROSITE" id="PS51186"/>
    </source>
</evidence>
<dbReference type="RefSeq" id="WP_069297075.1">
    <property type="nucleotide sequence ID" value="NZ_MCRI01000062.1"/>
</dbReference>
<evidence type="ECO:0000313" key="4">
    <source>
        <dbReference type="EMBL" id="ODN65482.1"/>
    </source>
</evidence>
<dbReference type="AlphaFoldDB" id="A0A1E3GN51"/>
<feature type="binding site" evidence="2">
    <location>
        <position position="274"/>
    </location>
    <ligand>
        <name>substrate</name>
    </ligand>
</feature>
<dbReference type="PANTHER" id="PTHR43415:SF3">
    <property type="entry name" value="GNAT-FAMILY ACETYLTRANSFERASE"/>
    <property type="match status" value="1"/>
</dbReference>
<dbReference type="PANTHER" id="PTHR43415">
    <property type="entry name" value="SPERMIDINE N(1)-ACETYLTRANSFERASE"/>
    <property type="match status" value="1"/>
</dbReference>
<organism evidence="4 5">
    <name type="scientific">Methylophaga muralis</name>
    <dbReference type="NCBI Taxonomy" id="291169"/>
    <lineage>
        <taxon>Bacteria</taxon>
        <taxon>Pseudomonadati</taxon>
        <taxon>Pseudomonadota</taxon>
        <taxon>Gammaproteobacteria</taxon>
        <taxon>Thiotrichales</taxon>
        <taxon>Piscirickettsiaceae</taxon>
        <taxon>Methylophaga</taxon>
    </lineage>
</organism>
<gene>
    <name evidence="4" type="primary">pseG</name>
    <name evidence="4" type="ORF">A9E74_02730</name>
</gene>
<dbReference type="InterPro" id="IPR016181">
    <property type="entry name" value="Acyl_CoA_acyltransferase"/>
</dbReference>
<protein>
    <submittedName>
        <fullName evidence="4">UDP-2,4-diacetamido-2,4, 6-trideoxy-beta-L-altropyranose hydrolase</fullName>
        <ecNumber evidence="4">3.6.1.57</ecNumber>
    </submittedName>
</protein>
<dbReference type="Gene3D" id="3.40.630.30">
    <property type="match status" value="1"/>
</dbReference>
<dbReference type="GO" id="GO:0016758">
    <property type="term" value="F:hexosyltransferase activity"/>
    <property type="evidence" value="ECO:0007669"/>
    <property type="project" value="InterPro"/>
</dbReference>
<accession>A0A1E3GN51</accession>
<dbReference type="SUPFAM" id="SSF55729">
    <property type="entry name" value="Acyl-CoA N-acyltransferases (Nat)"/>
    <property type="match status" value="1"/>
</dbReference>
<feature type="active site" description="Proton acceptor" evidence="1">
    <location>
        <position position="17"/>
    </location>
</feature>
<dbReference type="SUPFAM" id="SSF53756">
    <property type="entry name" value="UDP-Glycosyltransferase/glycogen phosphorylase"/>
    <property type="match status" value="1"/>
</dbReference>
<dbReference type="PATRIC" id="fig|291169.3.peg.2763"/>
<dbReference type="EMBL" id="MCRI01000062">
    <property type="protein sequence ID" value="ODN65482.1"/>
    <property type="molecule type" value="Genomic_DNA"/>
</dbReference>
<feature type="domain" description="N-acetyltransferase" evidence="3">
    <location>
        <begin position="359"/>
        <end position="503"/>
    </location>
</feature>
<feature type="binding site" evidence="2">
    <location>
        <position position="172"/>
    </location>
    <ligand>
        <name>substrate</name>
    </ligand>
</feature>
<dbReference type="InterPro" id="IPR000182">
    <property type="entry name" value="GNAT_dom"/>
</dbReference>
<dbReference type="Proteomes" id="UP000094379">
    <property type="component" value="Unassembled WGS sequence"/>
</dbReference>
<name>A0A1E3GN51_9GAMM</name>
<dbReference type="GO" id="GO:0016787">
    <property type="term" value="F:hydrolase activity"/>
    <property type="evidence" value="ECO:0007669"/>
    <property type="project" value="UniProtKB-KW"/>
</dbReference>
<proteinExistence type="predicted"/>
<dbReference type="Gene3D" id="3.40.50.2000">
    <property type="entry name" value="Glycogen Phosphorylase B"/>
    <property type="match status" value="1"/>
</dbReference>
<evidence type="ECO:0000256" key="1">
    <source>
        <dbReference type="PIRSR" id="PIRSR620023-1"/>
    </source>
</evidence>
<dbReference type="NCBIfam" id="TIGR03590">
    <property type="entry name" value="PseG"/>
    <property type="match status" value="1"/>
</dbReference>
<comment type="caution">
    <text evidence="4">The sequence shown here is derived from an EMBL/GenBank/DDBJ whole genome shotgun (WGS) entry which is preliminary data.</text>
</comment>
<keyword evidence="4" id="KW-0378">Hydrolase</keyword>
<dbReference type="STRING" id="291169.A9E74_02730"/>
<dbReference type="InterPro" id="IPR007235">
    <property type="entry name" value="Glyco_trans_28_C"/>
</dbReference>
<evidence type="ECO:0000256" key="2">
    <source>
        <dbReference type="PIRSR" id="PIRSR620023-2"/>
    </source>
</evidence>
<dbReference type="Pfam" id="PF04101">
    <property type="entry name" value="Glyco_tran_28_C"/>
    <property type="match status" value="1"/>
</dbReference>
<evidence type="ECO:0000313" key="5">
    <source>
        <dbReference type="Proteomes" id="UP000094379"/>
    </source>
</evidence>
<dbReference type="GO" id="GO:0016747">
    <property type="term" value="F:acyltransferase activity, transferring groups other than amino-acyl groups"/>
    <property type="evidence" value="ECO:0007669"/>
    <property type="project" value="InterPro"/>
</dbReference>